<feature type="transmembrane region" description="Helical" evidence="3">
    <location>
        <begin position="164"/>
        <end position="184"/>
    </location>
</feature>
<dbReference type="InterPro" id="IPR050327">
    <property type="entry name" value="Proton-linked_MCT"/>
</dbReference>
<feature type="transmembrane region" description="Helical" evidence="3">
    <location>
        <begin position="76"/>
        <end position="98"/>
    </location>
</feature>
<feature type="transmembrane region" description="Helical" evidence="3">
    <location>
        <begin position="33"/>
        <end position="56"/>
    </location>
</feature>
<dbReference type="GO" id="GO:0022857">
    <property type="term" value="F:transmembrane transporter activity"/>
    <property type="evidence" value="ECO:0007669"/>
    <property type="project" value="InterPro"/>
</dbReference>
<dbReference type="InterPro" id="IPR020846">
    <property type="entry name" value="MFS_dom"/>
</dbReference>
<dbReference type="AlphaFoldDB" id="A0A9W9C400"/>
<keyword evidence="3" id="KW-0472">Membrane</keyword>
<feature type="transmembrane region" description="Helical" evidence="3">
    <location>
        <begin position="241"/>
        <end position="260"/>
    </location>
</feature>
<dbReference type="Pfam" id="PF07690">
    <property type="entry name" value="MFS_1"/>
    <property type="match status" value="1"/>
</dbReference>
<feature type="transmembrane region" description="Helical" evidence="3">
    <location>
        <begin position="333"/>
        <end position="356"/>
    </location>
</feature>
<evidence type="ECO:0000313" key="6">
    <source>
        <dbReference type="Proteomes" id="UP001140562"/>
    </source>
</evidence>
<dbReference type="PANTHER" id="PTHR11360">
    <property type="entry name" value="MONOCARBOXYLATE TRANSPORTER"/>
    <property type="match status" value="1"/>
</dbReference>
<dbReference type="Gene3D" id="1.20.1250.20">
    <property type="entry name" value="MFS general substrate transporter like domains"/>
    <property type="match status" value="2"/>
</dbReference>
<name>A0A9W9C400_9PLEO</name>
<comment type="similarity">
    <text evidence="2">Belongs to the major facilitator superfamily. Monocarboxylate porter (TC 2.A.1.13) family.</text>
</comment>
<feature type="transmembrane region" description="Helical" evidence="3">
    <location>
        <begin position="105"/>
        <end position="124"/>
    </location>
</feature>
<reference evidence="5" key="1">
    <citation type="submission" date="2022-10" db="EMBL/GenBank/DDBJ databases">
        <title>Tapping the CABI collections for fungal endophytes: first genome assemblies for Collariella, Neodidymelliopsis, Ascochyta clinopodiicola, Didymella pomorum, Didymosphaeria variabile, Neocosmospora piperis and Neocucurbitaria cava.</title>
        <authorList>
            <person name="Hill R."/>
        </authorList>
    </citation>
    <scope>NUCLEOTIDE SEQUENCE</scope>
    <source>
        <strain evidence="5">IMI 360193</strain>
    </source>
</reference>
<gene>
    <name evidence="5" type="ORF">N0V87_000064</name>
</gene>
<organism evidence="5 6">
    <name type="scientific">Didymella glomerata</name>
    <dbReference type="NCBI Taxonomy" id="749621"/>
    <lineage>
        <taxon>Eukaryota</taxon>
        <taxon>Fungi</taxon>
        <taxon>Dikarya</taxon>
        <taxon>Ascomycota</taxon>
        <taxon>Pezizomycotina</taxon>
        <taxon>Dothideomycetes</taxon>
        <taxon>Pleosporomycetidae</taxon>
        <taxon>Pleosporales</taxon>
        <taxon>Pleosporineae</taxon>
        <taxon>Didymellaceae</taxon>
        <taxon>Didymella</taxon>
    </lineage>
</organism>
<dbReference type="InterPro" id="IPR036259">
    <property type="entry name" value="MFS_trans_sf"/>
</dbReference>
<keyword evidence="3" id="KW-0812">Transmembrane</keyword>
<keyword evidence="6" id="KW-1185">Reference proteome</keyword>
<comment type="subcellular location">
    <subcellularLocation>
        <location evidence="1">Membrane</location>
        <topology evidence="1">Multi-pass membrane protein</topology>
    </subcellularLocation>
</comment>
<dbReference type="Proteomes" id="UP001140562">
    <property type="component" value="Unassembled WGS sequence"/>
</dbReference>
<feature type="transmembrane region" description="Helical" evidence="3">
    <location>
        <begin position="306"/>
        <end position="327"/>
    </location>
</feature>
<feature type="transmembrane region" description="Helical" evidence="3">
    <location>
        <begin position="402"/>
        <end position="425"/>
    </location>
</feature>
<evidence type="ECO:0000313" key="5">
    <source>
        <dbReference type="EMBL" id="KAJ4343783.1"/>
    </source>
</evidence>
<proteinExistence type="inferred from homology"/>
<dbReference type="PANTHER" id="PTHR11360:SF281">
    <property type="entry name" value="ASPYRIDONES EFFLUX PROTEIN APDF-RELATED"/>
    <property type="match status" value="1"/>
</dbReference>
<keyword evidence="3" id="KW-1133">Transmembrane helix</keyword>
<accession>A0A9W9C400</accession>
<evidence type="ECO:0000256" key="3">
    <source>
        <dbReference type="SAM" id="Phobius"/>
    </source>
</evidence>
<feature type="domain" description="Major facilitator superfamily (MFS) profile" evidence="4">
    <location>
        <begin position="242"/>
        <end position="434"/>
    </location>
</feature>
<sequence>MSEKFHNSIERRASDSTADSETSLIKEEREGGVAAWLTVVGSILVYYCSMGILNSFGFFNAYYSSTFLPETSTSTIAFIGTLQIALMNSLAAVSGALCDLYGIRWLYIGAGTGTSAGLLILSFAREHCFWQVFLVQGLLVGFAAAFGAQPALTVVGQHFRQQRAIAMGLVTAGSALGGIGFPLMFERLLPVLGFSWMLRVAALKIAILYSIALAISTSRPAGKDQPRNCGALIDFRGFLDLRYAVLCIGGFFAQLGQWIPSYYIKMYTNAAYGNPSISEYFLPMMNGCSILGAVLGGLLGDRMGRLNMLWPMVMFTGCICIFVWLLIDSLAVTVLFACLYGFGTGNFTALLPSVVGQITPDKNLGARVGAFYSIVAIASLVGTPIGSALIVDEHKQSRQGYWWLIVFSGTAITIGSLFMLGSRLLHDRSLRKKW</sequence>
<feature type="transmembrane region" description="Helical" evidence="3">
    <location>
        <begin position="368"/>
        <end position="390"/>
    </location>
</feature>
<dbReference type="GO" id="GO:0016020">
    <property type="term" value="C:membrane"/>
    <property type="evidence" value="ECO:0007669"/>
    <property type="project" value="UniProtKB-SubCell"/>
</dbReference>
<evidence type="ECO:0000256" key="1">
    <source>
        <dbReference type="ARBA" id="ARBA00004141"/>
    </source>
</evidence>
<protein>
    <recommendedName>
        <fullName evidence="4">Major facilitator superfamily (MFS) profile domain-containing protein</fullName>
    </recommendedName>
</protein>
<feature type="transmembrane region" description="Helical" evidence="3">
    <location>
        <begin position="130"/>
        <end position="152"/>
    </location>
</feature>
<comment type="caution">
    <text evidence="5">The sequence shown here is derived from an EMBL/GenBank/DDBJ whole genome shotgun (WGS) entry which is preliminary data.</text>
</comment>
<dbReference type="PROSITE" id="PS50850">
    <property type="entry name" value="MFS"/>
    <property type="match status" value="1"/>
</dbReference>
<feature type="transmembrane region" description="Helical" evidence="3">
    <location>
        <begin position="280"/>
        <end position="299"/>
    </location>
</feature>
<dbReference type="SUPFAM" id="SSF103473">
    <property type="entry name" value="MFS general substrate transporter"/>
    <property type="match status" value="1"/>
</dbReference>
<dbReference type="OrthoDB" id="6509908at2759"/>
<evidence type="ECO:0000259" key="4">
    <source>
        <dbReference type="PROSITE" id="PS50850"/>
    </source>
</evidence>
<dbReference type="EMBL" id="JAPEUV010000001">
    <property type="protein sequence ID" value="KAJ4343783.1"/>
    <property type="molecule type" value="Genomic_DNA"/>
</dbReference>
<dbReference type="InterPro" id="IPR011701">
    <property type="entry name" value="MFS"/>
</dbReference>
<evidence type="ECO:0000256" key="2">
    <source>
        <dbReference type="ARBA" id="ARBA00006727"/>
    </source>
</evidence>
<feature type="transmembrane region" description="Helical" evidence="3">
    <location>
        <begin position="196"/>
        <end position="215"/>
    </location>
</feature>